<protein>
    <submittedName>
        <fullName evidence="1">Bacterial extracellular solute-binding proteins, family 3</fullName>
    </submittedName>
</protein>
<proteinExistence type="predicted"/>
<evidence type="ECO:0000313" key="2">
    <source>
        <dbReference type="Proteomes" id="UP000053235"/>
    </source>
</evidence>
<gene>
    <name evidence="1" type="ORF">LAX5112_03915</name>
</gene>
<organism evidence="1 2">
    <name type="scientific">Roseibium alexandrii</name>
    <dbReference type="NCBI Taxonomy" id="388408"/>
    <lineage>
        <taxon>Bacteria</taxon>
        <taxon>Pseudomonadati</taxon>
        <taxon>Pseudomonadota</taxon>
        <taxon>Alphaproteobacteria</taxon>
        <taxon>Hyphomicrobiales</taxon>
        <taxon>Stappiaceae</taxon>
        <taxon>Roseibium</taxon>
    </lineage>
</organism>
<dbReference type="EMBL" id="CXWD01000017">
    <property type="protein sequence ID" value="CTQ74596.1"/>
    <property type="molecule type" value="Genomic_DNA"/>
</dbReference>
<dbReference type="SUPFAM" id="SSF53850">
    <property type="entry name" value="Periplasmic binding protein-like II"/>
    <property type="match status" value="1"/>
</dbReference>
<dbReference type="STRING" id="388408.LAX5112_03915"/>
<dbReference type="OrthoDB" id="7677491at2"/>
<name>A0A0M7AJK0_9HYPH</name>
<evidence type="ECO:0000313" key="1">
    <source>
        <dbReference type="EMBL" id="CTQ74596.1"/>
    </source>
</evidence>
<reference evidence="2" key="1">
    <citation type="submission" date="2015-07" db="EMBL/GenBank/DDBJ databases">
        <authorList>
            <person name="Rodrigo-Torres Lidia"/>
            <person name="Arahal R.David."/>
        </authorList>
    </citation>
    <scope>NUCLEOTIDE SEQUENCE [LARGE SCALE GENOMIC DNA]</scope>
    <source>
        <strain evidence="2">CECT 5112</strain>
    </source>
</reference>
<dbReference type="Gene3D" id="3.40.190.10">
    <property type="entry name" value="Periplasmic binding protein-like II"/>
    <property type="match status" value="2"/>
</dbReference>
<keyword evidence="2" id="KW-1185">Reference proteome</keyword>
<accession>A0A0M7AJK0</accession>
<dbReference type="RefSeq" id="WP_082429172.1">
    <property type="nucleotide sequence ID" value="NZ_CXWD01000017.1"/>
</dbReference>
<dbReference type="Proteomes" id="UP000053235">
    <property type="component" value="Unassembled WGS sequence"/>
</dbReference>
<sequence length="270" mass="29894">MNTLYRNARRLIAIVFLVMAVKLAGLEVPAYAETDLHLIYLPHRLTETSNKQYDRLLDEIFTGTELTVAREASPMKRALTLFLSDRNSCLFPISVKALHAVAEPDAIVSSDLIDIVSLRLYTPTGDAEKAFTSVDDFDPKRVGYIAGSGTVQGLGPKHELFVPIPSEEQLIRMLELGRLDAFLGHHPDTALALEDLNRPGLLRVSPITVSNVRFPISFVCHDTADGRHFIEEVNARIRQLHQDGDIRRVLGPHANLPTDAEDAIGAQVSQ</sequence>
<dbReference type="AlphaFoldDB" id="A0A0M7AJK0"/>